<dbReference type="EMBL" id="LGUC01000001">
    <property type="protein sequence ID" value="KPN31014.1"/>
    <property type="molecule type" value="Genomic_DNA"/>
</dbReference>
<evidence type="ECO:0000256" key="1">
    <source>
        <dbReference type="SAM" id="Phobius"/>
    </source>
</evidence>
<keyword evidence="3" id="KW-1185">Reference proteome</keyword>
<evidence type="ECO:0000313" key="3">
    <source>
        <dbReference type="Proteomes" id="UP000050535"/>
    </source>
</evidence>
<dbReference type="STRING" id="699431.SY89_01756"/>
<keyword evidence="1" id="KW-1133">Transmembrane helix</keyword>
<dbReference type="RefSeq" id="WP_189319133.1">
    <property type="nucleotide sequence ID" value="NZ_LGUC01000001.1"/>
</dbReference>
<feature type="transmembrane region" description="Helical" evidence="1">
    <location>
        <begin position="24"/>
        <end position="42"/>
    </location>
</feature>
<comment type="caution">
    <text evidence="2">The sequence shown here is derived from an EMBL/GenBank/DDBJ whole genome shotgun (WGS) entry which is preliminary data.</text>
</comment>
<evidence type="ECO:0000313" key="2">
    <source>
        <dbReference type="EMBL" id="KPN31014.1"/>
    </source>
</evidence>
<reference evidence="3" key="1">
    <citation type="submission" date="2013-11" db="EMBL/GenBank/DDBJ databases">
        <authorList>
            <person name="Hoang H.T."/>
            <person name="Killian M.L."/>
            <person name="Madson D.M."/>
            <person name="Arruda P.H.E."/>
            <person name="Sun D."/>
            <person name="Schwartz K.J."/>
            <person name="Yoon K."/>
        </authorList>
    </citation>
    <scope>NUCLEOTIDE SEQUENCE [LARGE SCALE GENOMIC DNA]</scope>
    <source>
        <strain evidence="3">CDK2</strain>
    </source>
</reference>
<dbReference type="Proteomes" id="UP000050535">
    <property type="component" value="Unassembled WGS sequence"/>
</dbReference>
<keyword evidence="1" id="KW-0472">Membrane</keyword>
<protein>
    <submittedName>
        <fullName evidence="2">Uncharacterized protein</fullName>
    </submittedName>
</protein>
<dbReference type="AlphaFoldDB" id="A0A0P7GPN9"/>
<accession>A0A0P7GPN9</accession>
<gene>
    <name evidence="2" type="ORF">SY89_01756</name>
</gene>
<organism evidence="2 3">
    <name type="scientific">Halolamina pelagica</name>
    <dbReference type="NCBI Taxonomy" id="699431"/>
    <lineage>
        <taxon>Archaea</taxon>
        <taxon>Methanobacteriati</taxon>
        <taxon>Methanobacteriota</taxon>
        <taxon>Stenosarchaea group</taxon>
        <taxon>Halobacteria</taxon>
        <taxon>Halobacteriales</taxon>
        <taxon>Haloferacaceae</taxon>
    </lineage>
</organism>
<sequence>MLALAGIVRILSKAVTGTDQRRFAVYLVTLLCSLTLVGYLLLTSA</sequence>
<name>A0A0P7GPN9_9EURY</name>
<keyword evidence="1" id="KW-0812">Transmembrane</keyword>
<proteinExistence type="predicted"/>